<evidence type="ECO:0000313" key="2">
    <source>
        <dbReference type="EMBL" id="MEN5376486.1"/>
    </source>
</evidence>
<accession>A0ABV0BP32</accession>
<keyword evidence="3" id="KW-1185">Reference proteome</keyword>
<gene>
    <name evidence="2" type="ORF">ABE541_04345</name>
</gene>
<organism evidence="2 3">
    <name type="scientific">Sphingobacterium kitahiroshimense</name>
    <dbReference type="NCBI Taxonomy" id="470446"/>
    <lineage>
        <taxon>Bacteria</taxon>
        <taxon>Pseudomonadati</taxon>
        <taxon>Bacteroidota</taxon>
        <taxon>Sphingobacteriia</taxon>
        <taxon>Sphingobacteriales</taxon>
        <taxon>Sphingobacteriaceae</taxon>
        <taxon>Sphingobacterium</taxon>
    </lineage>
</organism>
<evidence type="ECO:0000256" key="1">
    <source>
        <dbReference type="SAM" id="Coils"/>
    </source>
</evidence>
<protein>
    <submittedName>
        <fullName evidence="2">Uncharacterized protein</fullName>
    </submittedName>
</protein>
<keyword evidence="1" id="KW-0175">Coiled coil</keyword>
<sequence length="183" mass="22243">MNKEENRKPKLRLKKEIQDKLEAENITLEEFFEQKEKEKNDRFTQELQDYRLKYPEPPQIVAEIELTENIQNLGYKRQFFNRNDANFLVKEIENWENENSYMEIEPFTGDQKEKMIQTYITTGIRYDFKNIGITLYYAPIFYQNNYDNGRSLLNYGTSLYKYDHFKKEFSIADNDDFHDITFS</sequence>
<dbReference type="RefSeq" id="WP_132841928.1">
    <property type="nucleotide sequence ID" value="NZ_JBDJLH010000001.1"/>
</dbReference>
<proteinExistence type="predicted"/>
<reference evidence="2 3" key="1">
    <citation type="submission" date="2024-04" db="EMBL/GenBank/DDBJ databases">
        <title>WGS of bacteria from Torrens River.</title>
        <authorList>
            <person name="Wyrsch E.R."/>
            <person name="Drigo B."/>
        </authorList>
    </citation>
    <scope>NUCLEOTIDE SEQUENCE [LARGE SCALE GENOMIC DNA]</scope>
    <source>
        <strain evidence="2 3">TWI391</strain>
    </source>
</reference>
<evidence type="ECO:0000313" key="3">
    <source>
        <dbReference type="Proteomes" id="UP001409291"/>
    </source>
</evidence>
<dbReference type="EMBL" id="JBDJNQ010000001">
    <property type="protein sequence ID" value="MEN5376486.1"/>
    <property type="molecule type" value="Genomic_DNA"/>
</dbReference>
<name>A0ABV0BP32_9SPHI</name>
<dbReference type="Proteomes" id="UP001409291">
    <property type="component" value="Unassembled WGS sequence"/>
</dbReference>
<comment type="caution">
    <text evidence="2">The sequence shown here is derived from an EMBL/GenBank/DDBJ whole genome shotgun (WGS) entry which is preliminary data.</text>
</comment>
<feature type="coiled-coil region" evidence="1">
    <location>
        <begin position="14"/>
        <end position="53"/>
    </location>
</feature>